<evidence type="ECO:0000256" key="16">
    <source>
        <dbReference type="SAM" id="Phobius"/>
    </source>
</evidence>
<evidence type="ECO:0000256" key="12">
    <source>
        <dbReference type="ARBA" id="ARBA00023128"/>
    </source>
</evidence>
<keyword evidence="7 16" id="KW-0812">Transmembrane</keyword>
<accession>A0AAU6PTH1</accession>
<comment type="similarity">
    <text evidence="2">Belongs to the complex I subunit 6 family.</text>
</comment>
<evidence type="ECO:0000256" key="13">
    <source>
        <dbReference type="ARBA" id="ARBA00023136"/>
    </source>
</evidence>
<evidence type="ECO:0000256" key="15">
    <source>
        <dbReference type="ARBA" id="ARBA00049551"/>
    </source>
</evidence>
<protein>
    <recommendedName>
        <fullName evidence="4">NADH-ubiquinone oxidoreductase chain 6</fullName>
        <ecNumber evidence="3">7.1.1.2</ecNumber>
    </recommendedName>
    <alternativeName>
        <fullName evidence="14">NADH dehydrogenase subunit 6</fullName>
    </alternativeName>
</protein>
<keyword evidence="5" id="KW-0813">Transport</keyword>
<evidence type="ECO:0000256" key="2">
    <source>
        <dbReference type="ARBA" id="ARBA00005698"/>
    </source>
</evidence>
<evidence type="ECO:0000256" key="11">
    <source>
        <dbReference type="ARBA" id="ARBA00023027"/>
    </source>
</evidence>
<evidence type="ECO:0000256" key="7">
    <source>
        <dbReference type="ARBA" id="ARBA00022692"/>
    </source>
</evidence>
<dbReference type="PANTHER" id="PTHR11435">
    <property type="entry name" value="NADH UBIQUINONE OXIDOREDUCTASE SUBUNIT ND6"/>
    <property type="match status" value="1"/>
</dbReference>
<keyword evidence="10 16" id="KW-1133">Transmembrane helix</keyword>
<dbReference type="GO" id="GO:0031966">
    <property type="term" value="C:mitochondrial membrane"/>
    <property type="evidence" value="ECO:0007669"/>
    <property type="project" value="UniProtKB-SubCell"/>
</dbReference>
<keyword evidence="13 16" id="KW-0472">Membrane</keyword>
<evidence type="ECO:0000256" key="8">
    <source>
        <dbReference type="ARBA" id="ARBA00022967"/>
    </source>
</evidence>
<dbReference type="PANTHER" id="PTHR11435:SF1">
    <property type="entry name" value="NADH-UBIQUINONE OXIDOREDUCTASE CHAIN 6"/>
    <property type="match status" value="1"/>
</dbReference>
<keyword evidence="11" id="KW-0520">NAD</keyword>
<proteinExistence type="inferred from homology"/>
<evidence type="ECO:0000256" key="4">
    <source>
        <dbReference type="ARBA" id="ARBA00021095"/>
    </source>
</evidence>
<dbReference type="EMBL" id="OQ852481">
    <property type="protein sequence ID" value="WXX18196.1"/>
    <property type="molecule type" value="Genomic_DNA"/>
</dbReference>
<evidence type="ECO:0000256" key="1">
    <source>
        <dbReference type="ARBA" id="ARBA00004225"/>
    </source>
</evidence>
<comment type="catalytic activity">
    <reaction evidence="15">
        <text>a ubiquinone + NADH + 5 H(+)(in) = a ubiquinol + NAD(+) + 4 H(+)(out)</text>
        <dbReference type="Rhea" id="RHEA:29091"/>
        <dbReference type="Rhea" id="RHEA-COMP:9565"/>
        <dbReference type="Rhea" id="RHEA-COMP:9566"/>
        <dbReference type="ChEBI" id="CHEBI:15378"/>
        <dbReference type="ChEBI" id="CHEBI:16389"/>
        <dbReference type="ChEBI" id="CHEBI:17976"/>
        <dbReference type="ChEBI" id="CHEBI:57540"/>
        <dbReference type="ChEBI" id="CHEBI:57945"/>
        <dbReference type="EC" id="7.1.1.2"/>
    </reaction>
</comment>
<keyword evidence="6" id="KW-0679">Respiratory chain</keyword>
<feature type="transmembrane region" description="Helical" evidence="16">
    <location>
        <begin position="21"/>
        <end position="41"/>
    </location>
</feature>
<sequence>MMIFLTTSIFLSITTVIYSHPISILVSILLQTSIICLTLWILTKSSWFSFILFLIFLGGLMVLFVYITSLASNEMFKINYWDNSILMLTTLMLTLGLTNFTFFNEMWSNMTFSILNKILMIFSKNMILPTLTIMSYLLFVLIVAVKISSMMEGPVRNFI</sequence>
<comment type="subcellular location">
    <subcellularLocation>
        <location evidence="1">Mitochondrion membrane</location>
        <topology evidence="1">Multi-pass membrane protein</topology>
    </subcellularLocation>
</comment>
<keyword evidence="9" id="KW-0249">Electron transport</keyword>
<name>A0AAU6PTH1_9HEXA</name>
<keyword evidence="8" id="KW-1278">Translocase</keyword>
<feature type="transmembrane region" description="Helical" evidence="16">
    <location>
        <begin position="126"/>
        <end position="147"/>
    </location>
</feature>
<dbReference type="GO" id="GO:0008137">
    <property type="term" value="F:NADH dehydrogenase (ubiquinone) activity"/>
    <property type="evidence" value="ECO:0007669"/>
    <property type="project" value="UniProtKB-EC"/>
</dbReference>
<gene>
    <name evidence="17" type="primary">ND6</name>
</gene>
<evidence type="ECO:0000256" key="3">
    <source>
        <dbReference type="ARBA" id="ARBA00012944"/>
    </source>
</evidence>
<evidence type="ECO:0000256" key="6">
    <source>
        <dbReference type="ARBA" id="ARBA00022660"/>
    </source>
</evidence>
<feature type="transmembrane region" description="Helical" evidence="16">
    <location>
        <begin position="80"/>
        <end position="103"/>
    </location>
</feature>
<evidence type="ECO:0000313" key="17">
    <source>
        <dbReference type="EMBL" id="WXX18196.1"/>
    </source>
</evidence>
<evidence type="ECO:0000256" key="10">
    <source>
        <dbReference type="ARBA" id="ARBA00022989"/>
    </source>
</evidence>
<dbReference type="AlphaFoldDB" id="A0AAU6PTH1"/>
<feature type="transmembrane region" description="Helical" evidence="16">
    <location>
        <begin position="47"/>
        <end position="68"/>
    </location>
</feature>
<reference evidence="17" key="1">
    <citation type="submission" date="2023-04" db="EMBL/GenBank/DDBJ databases">
        <title>The complete mitochondrial genome of Homidia pseudokoreana and molecular comparison among genus Homidia.</title>
        <authorList>
            <person name="Lee I."/>
            <person name="Park K.-H."/>
        </authorList>
    </citation>
    <scope>NUCLEOTIDE SEQUENCE</scope>
</reference>
<evidence type="ECO:0000256" key="9">
    <source>
        <dbReference type="ARBA" id="ARBA00022982"/>
    </source>
</evidence>
<dbReference type="EC" id="7.1.1.2" evidence="3"/>
<evidence type="ECO:0000256" key="14">
    <source>
        <dbReference type="ARBA" id="ARBA00031019"/>
    </source>
</evidence>
<geneLocation type="mitochondrion" evidence="17"/>
<dbReference type="InterPro" id="IPR050269">
    <property type="entry name" value="ComplexI_Subunit6"/>
</dbReference>
<keyword evidence="12 17" id="KW-0496">Mitochondrion</keyword>
<evidence type="ECO:0000256" key="5">
    <source>
        <dbReference type="ARBA" id="ARBA00022448"/>
    </source>
</evidence>
<organism evidence="17">
    <name type="scientific">Homidia sp</name>
    <dbReference type="NCBI Taxonomy" id="3054010"/>
    <lineage>
        <taxon>Eukaryota</taxon>
        <taxon>Metazoa</taxon>
        <taxon>Ecdysozoa</taxon>
        <taxon>Arthropoda</taxon>
        <taxon>Hexapoda</taxon>
        <taxon>Collembola</taxon>
        <taxon>Entomobryomorpha</taxon>
        <taxon>Entomobryoidea</taxon>
        <taxon>Entomobryidae</taxon>
        <taxon>Entomobryinae</taxon>
        <taxon>Homidia</taxon>
    </lineage>
</organism>